<reference evidence="1 3" key="1">
    <citation type="journal article" date="2008" name="Science">
        <title>The Physcomitrella genome reveals evolutionary insights into the conquest of land by plants.</title>
        <authorList>
            <person name="Rensing S."/>
            <person name="Lang D."/>
            <person name="Zimmer A."/>
            <person name="Terry A."/>
            <person name="Salamov A."/>
            <person name="Shapiro H."/>
            <person name="Nishiyama T."/>
            <person name="Perroud P.-F."/>
            <person name="Lindquist E."/>
            <person name="Kamisugi Y."/>
            <person name="Tanahashi T."/>
            <person name="Sakakibara K."/>
            <person name="Fujita T."/>
            <person name="Oishi K."/>
            <person name="Shin-I T."/>
            <person name="Kuroki Y."/>
            <person name="Toyoda A."/>
            <person name="Suzuki Y."/>
            <person name="Hashimoto A."/>
            <person name="Yamaguchi K."/>
            <person name="Sugano A."/>
            <person name="Kohara Y."/>
            <person name="Fujiyama A."/>
            <person name="Anterola A."/>
            <person name="Aoki S."/>
            <person name="Ashton N."/>
            <person name="Barbazuk W.B."/>
            <person name="Barker E."/>
            <person name="Bennetzen J."/>
            <person name="Bezanilla M."/>
            <person name="Blankenship R."/>
            <person name="Cho S.H."/>
            <person name="Dutcher S."/>
            <person name="Estelle M."/>
            <person name="Fawcett J.A."/>
            <person name="Gundlach H."/>
            <person name="Hanada K."/>
            <person name="Heyl A."/>
            <person name="Hicks K.A."/>
            <person name="Hugh J."/>
            <person name="Lohr M."/>
            <person name="Mayer K."/>
            <person name="Melkozernov A."/>
            <person name="Murata T."/>
            <person name="Nelson D."/>
            <person name="Pils B."/>
            <person name="Prigge M."/>
            <person name="Reiss B."/>
            <person name="Renner T."/>
            <person name="Rombauts S."/>
            <person name="Rushton P."/>
            <person name="Sanderfoot A."/>
            <person name="Schween G."/>
            <person name="Shiu S.-H."/>
            <person name="Stueber K."/>
            <person name="Theodoulou F.L."/>
            <person name="Tu H."/>
            <person name="Van de Peer Y."/>
            <person name="Verrier P.J."/>
            <person name="Waters E."/>
            <person name="Wood A."/>
            <person name="Yang L."/>
            <person name="Cove D."/>
            <person name="Cuming A."/>
            <person name="Hasebe M."/>
            <person name="Lucas S."/>
            <person name="Mishler D.B."/>
            <person name="Reski R."/>
            <person name="Grigoriev I."/>
            <person name="Quatrano R.S."/>
            <person name="Boore J.L."/>
        </authorList>
    </citation>
    <scope>NUCLEOTIDE SEQUENCE [LARGE SCALE GENOMIC DNA]</scope>
    <source>
        <strain evidence="2 3">cv. Gransden 2004</strain>
    </source>
</reference>
<keyword evidence="3" id="KW-1185">Reference proteome</keyword>
<dbReference type="EMBL" id="ABEU02000026">
    <property type="protein sequence ID" value="PNR26930.1"/>
    <property type="molecule type" value="Genomic_DNA"/>
</dbReference>
<name>A0A2K1ICB7_PHYPA</name>
<protein>
    <submittedName>
        <fullName evidence="1 2">Uncharacterized protein</fullName>
    </submittedName>
</protein>
<dbReference type="AlphaFoldDB" id="A0A2K1ICB7"/>
<evidence type="ECO:0000313" key="1">
    <source>
        <dbReference type="EMBL" id="PNR26930.1"/>
    </source>
</evidence>
<sequence length="117" mass="13509">MWSCLNTVDMPPKTLFLLSQHHTRQSSLLDWHLHQHLDQHNISVCDQTAISFHDERQHIFAAVDAVNLNHRVTCDVIGLIILSIHKYRQLRLEICIHSYCSCIDAIETAGRGFLCYS</sequence>
<dbReference type="Proteomes" id="UP000006727">
    <property type="component" value="Chromosome 26"/>
</dbReference>
<proteinExistence type="predicted"/>
<dbReference type="Gramene" id="Pp3c26_8681V3.1">
    <property type="protein sequence ID" value="PAC:32918081.CDS.1"/>
    <property type="gene ID" value="Pp3c26_8681"/>
</dbReference>
<evidence type="ECO:0000313" key="2">
    <source>
        <dbReference type="EnsemblPlants" id="PAC:32918081.CDS.1"/>
    </source>
</evidence>
<evidence type="ECO:0000313" key="3">
    <source>
        <dbReference type="Proteomes" id="UP000006727"/>
    </source>
</evidence>
<accession>A0A2K1ICB7</accession>
<reference evidence="2" key="3">
    <citation type="submission" date="2020-12" db="UniProtKB">
        <authorList>
            <consortium name="EnsemblPlants"/>
        </authorList>
    </citation>
    <scope>IDENTIFICATION</scope>
</reference>
<reference evidence="1 3" key="2">
    <citation type="journal article" date="2018" name="Plant J.">
        <title>The Physcomitrella patens chromosome-scale assembly reveals moss genome structure and evolution.</title>
        <authorList>
            <person name="Lang D."/>
            <person name="Ullrich K.K."/>
            <person name="Murat F."/>
            <person name="Fuchs J."/>
            <person name="Jenkins J."/>
            <person name="Haas F.B."/>
            <person name="Piednoel M."/>
            <person name="Gundlach H."/>
            <person name="Van Bel M."/>
            <person name="Meyberg R."/>
            <person name="Vives C."/>
            <person name="Morata J."/>
            <person name="Symeonidi A."/>
            <person name="Hiss M."/>
            <person name="Muchero W."/>
            <person name="Kamisugi Y."/>
            <person name="Saleh O."/>
            <person name="Blanc G."/>
            <person name="Decker E.L."/>
            <person name="van Gessel N."/>
            <person name="Grimwood J."/>
            <person name="Hayes R.D."/>
            <person name="Graham S.W."/>
            <person name="Gunter L.E."/>
            <person name="McDaniel S.F."/>
            <person name="Hoernstein S.N.W."/>
            <person name="Larsson A."/>
            <person name="Li F.W."/>
            <person name="Perroud P.F."/>
            <person name="Phillips J."/>
            <person name="Ranjan P."/>
            <person name="Rokshar D.S."/>
            <person name="Rothfels C.J."/>
            <person name="Schneider L."/>
            <person name="Shu S."/>
            <person name="Stevenson D.W."/>
            <person name="Thummler F."/>
            <person name="Tillich M."/>
            <person name="Villarreal Aguilar J.C."/>
            <person name="Widiez T."/>
            <person name="Wong G.K."/>
            <person name="Wymore A."/>
            <person name="Zhang Y."/>
            <person name="Zimmer A.D."/>
            <person name="Quatrano R.S."/>
            <person name="Mayer K.F.X."/>
            <person name="Goodstein D."/>
            <person name="Casacuberta J.M."/>
            <person name="Vandepoele K."/>
            <person name="Reski R."/>
            <person name="Cuming A.C."/>
            <person name="Tuskan G.A."/>
            <person name="Maumus F."/>
            <person name="Salse J."/>
            <person name="Schmutz J."/>
            <person name="Rensing S.A."/>
        </authorList>
    </citation>
    <scope>NUCLEOTIDE SEQUENCE [LARGE SCALE GENOMIC DNA]</scope>
    <source>
        <strain evidence="2 3">cv. Gransden 2004</strain>
    </source>
</reference>
<gene>
    <name evidence="1" type="ORF">PHYPA_030411</name>
</gene>
<dbReference type="EnsemblPlants" id="Pp3c26_8681V3.1">
    <property type="protein sequence ID" value="PAC:32918081.CDS.1"/>
    <property type="gene ID" value="Pp3c26_8681"/>
</dbReference>
<dbReference type="InParanoid" id="A0A2K1ICB7"/>
<organism evidence="1">
    <name type="scientific">Physcomitrium patens</name>
    <name type="common">Spreading-leaved earth moss</name>
    <name type="synonym">Physcomitrella patens</name>
    <dbReference type="NCBI Taxonomy" id="3218"/>
    <lineage>
        <taxon>Eukaryota</taxon>
        <taxon>Viridiplantae</taxon>
        <taxon>Streptophyta</taxon>
        <taxon>Embryophyta</taxon>
        <taxon>Bryophyta</taxon>
        <taxon>Bryophytina</taxon>
        <taxon>Bryopsida</taxon>
        <taxon>Funariidae</taxon>
        <taxon>Funariales</taxon>
        <taxon>Funariaceae</taxon>
        <taxon>Physcomitrium</taxon>
    </lineage>
</organism>